<keyword evidence="3" id="KW-1185">Reference proteome</keyword>
<reference evidence="2 3" key="1">
    <citation type="submission" date="2018-02" db="EMBL/GenBank/DDBJ databases">
        <title>Complete genome of the streamlined marine actinobacterium Pontimonas salivibrio CL-TW6 adapted to coastal planktonic lifestype.</title>
        <authorList>
            <person name="Cho B.C."/>
            <person name="Hardies S.C."/>
            <person name="Jang G.I."/>
            <person name="Hwang C.Y."/>
        </authorList>
    </citation>
    <scope>NUCLEOTIDE SEQUENCE [LARGE SCALE GENOMIC DNA]</scope>
    <source>
        <strain evidence="2 3">CL-TW6</strain>
    </source>
</reference>
<dbReference type="Gene3D" id="1.10.287.1060">
    <property type="entry name" value="ESAT-6-like"/>
    <property type="match status" value="1"/>
</dbReference>
<dbReference type="Proteomes" id="UP000243077">
    <property type="component" value="Chromosome"/>
</dbReference>
<evidence type="ECO:0000256" key="1">
    <source>
        <dbReference type="RuleBase" id="RU362001"/>
    </source>
</evidence>
<evidence type="ECO:0000313" key="3">
    <source>
        <dbReference type="Proteomes" id="UP000243077"/>
    </source>
</evidence>
<dbReference type="NCBIfam" id="TIGR03930">
    <property type="entry name" value="WXG100_ESAT6"/>
    <property type="match status" value="1"/>
</dbReference>
<gene>
    <name evidence="2" type="ORF">C3B54_11431</name>
</gene>
<dbReference type="RefSeq" id="WP_104913040.1">
    <property type="nucleotide sequence ID" value="NZ_CP026923.1"/>
</dbReference>
<dbReference type="AlphaFoldDB" id="A0A2L2BP29"/>
<dbReference type="KEGG" id="psai:C3B54_11431"/>
<dbReference type="Pfam" id="PF06013">
    <property type="entry name" value="WXG100"/>
    <property type="match status" value="1"/>
</dbReference>
<comment type="similarity">
    <text evidence="1">Belongs to the WXG100 family.</text>
</comment>
<sequence length="96" mass="10411">MTRYHVDSEAVLAATGTANATISRVQGDIASLTSQLQSLQSSWSGSASLAFQQVLGEWKATHAHVEAQLVSLTHTLGQVAQHYAELEAQNTRLFMR</sequence>
<dbReference type="InterPro" id="IPR010310">
    <property type="entry name" value="T7SS_ESAT-6-like"/>
</dbReference>
<evidence type="ECO:0000313" key="2">
    <source>
        <dbReference type="EMBL" id="AVG23426.1"/>
    </source>
</evidence>
<accession>A0A2L2BP29</accession>
<dbReference type="OrthoDB" id="4231069at2"/>
<protein>
    <recommendedName>
        <fullName evidence="1">ESAT-6-like protein</fullName>
    </recommendedName>
</protein>
<dbReference type="SUPFAM" id="SSF140453">
    <property type="entry name" value="EsxAB dimer-like"/>
    <property type="match status" value="1"/>
</dbReference>
<dbReference type="EMBL" id="CP026923">
    <property type="protein sequence ID" value="AVG23426.1"/>
    <property type="molecule type" value="Genomic_DNA"/>
</dbReference>
<name>A0A2L2BP29_9MICO</name>
<dbReference type="InterPro" id="IPR036689">
    <property type="entry name" value="ESAT-6-like_sf"/>
</dbReference>
<organism evidence="2 3">
    <name type="scientific">Pontimonas salivibrio</name>
    <dbReference type="NCBI Taxonomy" id="1159327"/>
    <lineage>
        <taxon>Bacteria</taxon>
        <taxon>Bacillati</taxon>
        <taxon>Actinomycetota</taxon>
        <taxon>Actinomycetes</taxon>
        <taxon>Micrococcales</taxon>
        <taxon>Microbacteriaceae</taxon>
        <taxon>Pontimonas</taxon>
    </lineage>
</organism>
<proteinExistence type="inferred from homology"/>